<dbReference type="Proteomes" id="UP001367676">
    <property type="component" value="Unassembled WGS sequence"/>
</dbReference>
<protein>
    <submittedName>
        <fullName evidence="1">Uncharacterized protein</fullName>
    </submittedName>
</protein>
<evidence type="ECO:0000313" key="1">
    <source>
        <dbReference type="EMBL" id="KAK7595027.1"/>
    </source>
</evidence>
<evidence type="ECO:0000313" key="2">
    <source>
        <dbReference type="Proteomes" id="UP001367676"/>
    </source>
</evidence>
<comment type="caution">
    <text evidence="1">The sequence shown here is derived from an EMBL/GenBank/DDBJ whole genome shotgun (WGS) entry which is preliminary data.</text>
</comment>
<proteinExistence type="predicted"/>
<dbReference type="AlphaFoldDB" id="A0AAN9TKS4"/>
<reference evidence="1 2" key="1">
    <citation type="submission" date="2024-03" db="EMBL/GenBank/DDBJ databases">
        <title>Adaptation during the transition from Ophiocordyceps entomopathogen to insect associate is accompanied by gene loss and intensified selection.</title>
        <authorList>
            <person name="Ward C.M."/>
            <person name="Onetto C.A."/>
            <person name="Borneman A.R."/>
        </authorList>
    </citation>
    <scope>NUCLEOTIDE SEQUENCE [LARGE SCALE GENOMIC DNA]</scope>
    <source>
        <strain evidence="1">AWRI1</strain>
        <tissue evidence="1">Single Adult Female</tissue>
    </source>
</reference>
<accession>A0AAN9TKS4</accession>
<gene>
    <name evidence="1" type="ORF">V9T40_001460</name>
</gene>
<keyword evidence="2" id="KW-1185">Reference proteome</keyword>
<sequence>MEKAQSGESLRVLLKWIGIPLGFIPRPLLVVGETTTWRAAAAAAVYAHPEPLPEDLDVPEEQKFCAAILRRPFRCCF</sequence>
<dbReference type="EMBL" id="JBBCAQ010000019">
    <property type="protein sequence ID" value="KAK7595027.1"/>
    <property type="molecule type" value="Genomic_DNA"/>
</dbReference>
<organism evidence="1 2">
    <name type="scientific">Parthenolecanium corni</name>
    <dbReference type="NCBI Taxonomy" id="536013"/>
    <lineage>
        <taxon>Eukaryota</taxon>
        <taxon>Metazoa</taxon>
        <taxon>Ecdysozoa</taxon>
        <taxon>Arthropoda</taxon>
        <taxon>Hexapoda</taxon>
        <taxon>Insecta</taxon>
        <taxon>Pterygota</taxon>
        <taxon>Neoptera</taxon>
        <taxon>Paraneoptera</taxon>
        <taxon>Hemiptera</taxon>
        <taxon>Sternorrhyncha</taxon>
        <taxon>Coccoidea</taxon>
        <taxon>Coccidae</taxon>
        <taxon>Parthenolecanium</taxon>
    </lineage>
</organism>
<name>A0AAN9TKS4_9HEMI</name>